<feature type="compositionally biased region" description="Basic and acidic residues" evidence="1">
    <location>
        <begin position="161"/>
        <end position="170"/>
    </location>
</feature>
<keyword evidence="2" id="KW-0732">Signal</keyword>
<accession>A0A239VRU5</accession>
<dbReference type="Proteomes" id="UP000242637">
    <property type="component" value="Chromosome 1"/>
</dbReference>
<reference evidence="3 4" key="1">
    <citation type="submission" date="2017-06" db="EMBL/GenBank/DDBJ databases">
        <authorList>
            <consortium name="Pathogen Informatics"/>
        </authorList>
    </citation>
    <scope>NUCLEOTIDE SEQUENCE [LARGE SCALE GENOMIC DNA]</scope>
    <source>
        <strain evidence="3 4">NCTC13039</strain>
    </source>
</reference>
<sequence>MLAATVVMLLLMLVPTVRAYVAQKAQLASLQQEASDRQKNINTLQGELKRWDDQTYVEQQARERLKFVKPGETRYIVLGAEGLTTKETTGAGAVVRPDESGGGSWYDRVWASMDASDSLSPKDANAPLAPISPGVATRTDPAGTPTGKAGTGSSSSTVQDPGRENANHGY</sequence>
<gene>
    <name evidence="3" type="ORF">SAMEA4475696_02161</name>
</gene>
<keyword evidence="4" id="KW-1185">Reference proteome</keyword>
<evidence type="ECO:0000256" key="2">
    <source>
        <dbReference type="SAM" id="SignalP"/>
    </source>
</evidence>
<organism evidence="3 4">
    <name type="scientific">Dermatophilus congolensis</name>
    <dbReference type="NCBI Taxonomy" id="1863"/>
    <lineage>
        <taxon>Bacteria</taxon>
        <taxon>Bacillati</taxon>
        <taxon>Actinomycetota</taxon>
        <taxon>Actinomycetes</taxon>
        <taxon>Micrococcales</taxon>
        <taxon>Dermatophilaceae</taxon>
        <taxon>Dermatophilus</taxon>
    </lineage>
</organism>
<protein>
    <submittedName>
        <fullName evidence="3">Septum formation initiator</fullName>
    </submittedName>
</protein>
<evidence type="ECO:0000313" key="4">
    <source>
        <dbReference type="Proteomes" id="UP000242637"/>
    </source>
</evidence>
<feature type="region of interest" description="Disordered" evidence="1">
    <location>
        <begin position="116"/>
        <end position="170"/>
    </location>
</feature>
<evidence type="ECO:0000256" key="1">
    <source>
        <dbReference type="SAM" id="MobiDB-lite"/>
    </source>
</evidence>
<dbReference type="STRING" id="1121387.GCA_000429885_00529"/>
<feature type="compositionally biased region" description="Low complexity" evidence="1">
    <location>
        <begin position="141"/>
        <end position="157"/>
    </location>
</feature>
<feature type="chain" id="PRO_5011248831" evidence="2">
    <location>
        <begin position="20"/>
        <end position="170"/>
    </location>
</feature>
<proteinExistence type="predicted"/>
<dbReference type="AlphaFoldDB" id="A0A239VRU5"/>
<feature type="signal peptide" evidence="2">
    <location>
        <begin position="1"/>
        <end position="19"/>
    </location>
</feature>
<dbReference type="InterPro" id="IPR007060">
    <property type="entry name" value="FtsL/DivIC"/>
</dbReference>
<dbReference type="KEGG" id="dco:SAMEA4475696_2161"/>
<name>A0A239VRU5_9MICO</name>
<dbReference type="Pfam" id="PF04977">
    <property type="entry name" value="DivIC"/>
    <property type="match status" value="1"/>
</dbReference>
<dbReference type="EMBL" id="LT906453">
    <property type="protein sequence ID" value="SNV24991.1"/>
    <property type="molecule type" value="Genomic_DNA"/>
</dbReference>
<evidence type="ECO:0000313" key="3">
    <source>
        <dbReference type="EMBL" id="SNV24991.1"/>
    </source>
</evidence>